<protein>
    <submittedName>
        <fullName evidence="1">Uncharacterized protein</fullName>
    </submittedName>
</protein>
<sequence length="52" mass="6317">MHSQILVISYEFDSLKLFKPRIQENSRIILTIFHIIQHYPFLLKSKDLFIKL</sequence>
<proteinExistence type="predicted"/>
<dbReference type="AlphaFoldDB" id="A0A8S1RZU9"/>
<dbReference type="Proteomes" id="UP000683925">
    <property type="component" value="Unassembled WGS sequence"/>
</dbReference>
<keyword evidence="2" id="KW-1185">Reference proteome</keyword>
<name>A0A8S1RZU9_PAROT</name>
<dbReference type="EMBL" id="CAJJDP010000003">
    <property type="protein sequence ID" value="CAD8132655.1"/>
    <property type="molecule type" value="Genomic_DNA"/>
</dbReference>
<organism evidence="1 2">
    <name type="scientific">Paramecium octaurelia</name>
    <dbReference type="NCBI Taxonomy" id="43137"/>
    <lineage>
        <taxon>Eukaryota</taxon>
        <taxon>Sar</taxon>
        <taxon>Alveolata</taxon>
        <taxon>Ciliophora</taxon>
        <taxon>Intramacronucleata</taxon>
        <taxon>Oligohymenophorea</taxon>
        <taxon>Peniculida</taxon>
        <taxon>Parameciidae</taxon>
        <taxon>Paramecium</taxon>
    </lineage>
</organism>
<comment type="caution">
    <text evidence="1">The sequence shown here is derived from an EMBL/GenBank/DDBJ whole genome shotgun (WGS) entry which is preliminary data.</text>
</comment>
<gene>
    <name evidence="1" type="ORF">POCTA_138.1.T0040059</name>
</gene>
<evidence type="ECO:0000313" key="2">
    <source>
        <dbReference type="Proteomes" id="UP000683925"/>
    </source>
</evidence>
<evidence type="ECO:0000313" key="1">
    <source>
        <dbReference type="EMBL" id="CAD8132655.1"/>
    </source>
</evidence>
<accession>A0A8S1RZU9</accession>
<reference evidence="1" key="1">
    <citation type="submission" date="2021-01" db="EMBL/GenBank/DDBJ databases">
        <authorList>
            <consortium name="Genoscope - CEA"/>
            <person name="William W."/>
        </authorList>
    </citation>
    <scope>NUCLEOTIDE SEQUENCE</scope>
</reference>